<dbReference type="HOGENOM" id="CLU_1271301_0_0_7"/>
<proteinExistence type="predicted"/>
<evidence type="ECO:0000256" key="1">
    <source>
        <dbReference type="SAM" id="MobiDB-lite"/>
    </source>
</evidence>
<protein>
    <submittedName>
        <fullName evidence="3">Uncharacterized protein</fullName>
    </submittedName>
</protein>
<dbReference type="eggNOG" id="ENOG5033ATJ">
    <property type="taxonomic scope" value="Bacteria"/>
</dbReference>
<keyword evidence="2" id="KW-0732">Signal</keyword>
<evidence type="ECO:0000313" key="3">
    <source>
        <dbReference type="EMBL" id="ABK98447.1"/>
    </source>
</evidence>
<keyword evidence="4" id="KW-1185">Reference proteome</keyword>
<dbReference type="EMBL" id="CP000482">
    <property type="protein sequence ID" value="ABK98447.1"/>
    <property type="molecule type" value="Genomic_DNA"/>
</dbReference>
<gene>
    <name evidence="3" type="ordered locus">Ppro_0817</name>
</gene>
<accession>A1AM77</accession>
<evidence type="ECO:0000256" key="2">
    <source>
        <dbReference type="SAM" id="SignalP"/>
    </source>
</evidence>
<dbReference type="STRING" id="338966.Ppro_0817"/>
<reference evidence="3 4" key="1">
    <citation type="submission" date="2006-10" db="EMBL/GenBank/DDBJ databases">
        <title>Complete sequence of chromosome of Pelobacter propionicus DSM 2379.</title>
        <authorList>
            <consortium name="US DOE Joint Genome Institute"/>
            <person name="Copeland A."/>
            <person name="Lucas S."/>
            <person name="Lapidus A."/>
            <person name="Barry K."/>
            <person name="Detter J.C."/>
            <person name="Glavina del Rio T."/>
            <person name="Hammon N."/>
            <person name="Israni S."/>
            <person name="Dalin E."/>
            <person name="Tice H."/>
            <person name="Pitluck S."/>
            <person name="Saunders E."/>
            <person name="Brettin T."/>
            <person name="Bruce D."/>
            <person name="Han C."/>
            <person name="Tapia R."/>
            <person name="Schmutz J."/>
            <person name="Larimer F."/>
            <person name="Land M."/>
            <person name="Hauser L."/>
            <person name="Kyrpides N."/>
            <person name="Kim E."/>
            <person name="Lovley D."/>
            <person name="Richardson P."/>
        </authorList>
    </citation>
    <scope>NUCLEOTIDE SEQUENCE [LARGE SCALE GENOMIC DNA]</scope>
    <source>
        <strain evidence="4">DSM 2379 / NBRC 103807 / OttBd1</strain>
    </source>
</reference>
<feature type="signal peptide" evidence="2">
    <location>
        <begin position="1"/>
        <end position="23"/>
    </location>
</feature>
<evidence type="ECO:0000313" key="4">
    <source>
        <dbReference type="Proteomes" id="UP000006732"/>
    </source>
</evidence>
<dbReference type="Proteomes" id="UP000006732">
    <property type="component" value="Chromosome"/>
</dbReference>
<sequence>MRPVHSRSTCLAARMLLVFLSVASVSYGAAIAPVTAADPGTPRGANGGGTASAAATAASRKPVSGTGAGSVKNAGALPETRSHSLRGGGMSAVVPPGRNGRARSASGALQRDPFSVTNRVRTQSERPPAFSPYGSEEGSVEQARTMPKMRLRGHLRGTDGRIAALLEIEGAGVYIVRERDTVGLHELGIDTAIRIKKINRLNMLVEAGSLGRMIIVH</sequence>
<organism evidence="3 4">
    <name type="scientific">Pelobacter propionicus (strain DSM 2379 / NBRC 103807 / OttBd1)</name>
    <dbReference type="NCBI Taxonomy" id="338966"/>
    <lineage>
        <taxon>Bacteria</taxon>
        <taxon>Pseudomonadati</taxon>
        <taxon>Thermodesulfobacteriota</taxon>
        <taxon>Desulfuromonadia</taxon>
        <taxon>Desulfuromonadales</taxon>
        <taxon>Desulfuromonadaceae</taxon>
        <taxon>Pelobacter</taxon>
    </lineage>
</organism>
<dbReference type="KEGG" id="ppd:Ppro_0817"/>
<dbReference type="AlphaFoldDB" id="A1AM77"/>
<feature type="chain" id="PRO_5002631874" evidence="2">
    <location>
        <begin position="24"/>
        <end position="217"/>
    </location>
</feature>
<name>A1AM77_PELPD</name>
<feature type="region of interest" description="Disordered" evidence="1">
    <location>
        <begin position="35"/>
        <end position="142"/>
    </location>
</feature>